<organism evidence="1 2">
    <name type="scientific">Portunus trituberculatus</name>
    <name type="common">Swimming crab</name>
    <name type="synonym">Neptunus trituberculatus</name>
    <dbReference type="NCBI Taxonomy" id="210409"/>
    <lineage>
        <taxon>Eukaryota</taxon>
        <taxon>Metazoa</taxon>
        <taxon>Ecdysozoa</taxon>
        <taxon>Arthropoda</taxon>
        <taxon>Crustacea</taxon>
        <taxon>Multicrustacea</taxon>
        <taxon>Malacostraca</taxon>
        <taxon>Eumalacostraca</taxon>
        <taxon>Eucarida</taxon>
        <taxon>Decapoda</taxon>
        <taxon>Pleocyemata</taxon>
        <taxon>Brachyura</taxon>
        <taxon>Eubrachyura</taxon>
        <taxon>Portunoidea</taxon>
        <taxon>Portunidae</taxon>
        <taxon>Portuninae</taxon>
        <taxon>Portunus</taxon>
    </lineage>
</organism>
<gene>
    <name evidence="1" type="ORF">E2C01_043310</name>
</gene>
<evidence type="ECO:0000313" key="2">
    <source>
        <dbReference type="Proteomes" id="UP000324222"/>
    </source>
</evidence>
<proteinExistence type="predicted"/>
<name>A0A5B7FVS7_PORTR</name>
<dbReference type="AlphaFoldDB" id="A0A5B7FVS7"/>
<keyword evidence="2" id="KW-1185">Reference proteome</keyword>
<comment type="caution">
    <text evidence="1">The sequence shown here is derived from an EMBL/GenBank/DDBJ whole genome shotgun (WGS) entry which is preliminary data.</text>
</comment>
<sequence>MTARRFVGLRVMVIEDLQTTREREVWVLVASLSRRSRGIIKSQFRGSDIIDNLLYSVVLCIRKNVALI</sequence>
<dbReference type="EMBL" id="VSRR010008916">
    <property type="protein sequence ID" value="MPC49507.1"/>
    <property type="molecule type" value="Genomic_DNA"/>
</dbReference>
<accession>A0A5B7FVS7</accession>
<evidence type="ECO:0000313" key="1">
    <source>
        <dbReference type="EMBL" id="MPC49507.1"/>
    </source>
</evidence>
<reference evidence="1 2" key="1">
    <citation type="submission" date="2019-05" db="EMBL/GenBank/DDBJ databases">
        <title>Another draft genome of Portunus trituberculatus and its Hox gene families provides insights of decapod evolution.</title>
        <authorList>
            <person name="Jeong J.-H."/>
            <person name="Song I."/>
            <person name="Kim S."/>
            <person name="Choi T."/>
            <person name="Kim D."/>
            <person name="Ryu S."/>
            <person name="Kim W."/>
        </authorList>
    </citation>
    <scope>NUCLEOTIDE SEQUENCE [LARGE SCALE GENOMIC DNA]</scope>
    <source>
        <tissue evidence="1">Muscle</tissue>
    </source>
</reference>
<protein>
    <submittedName>
        <fullName evidence="1">Uncharacterized protein</fullName>
    </submittedName>
</protein>
<dbReference type="Proteomes" id="UP000324222">
    <property type="component" value="Unassembled WGS sequence"/>
</dbReference>